<keyword evidence="2" id="KW-1185">Reference proteome</keyword>
<accession>A0A0V8RUT5</accession>
<dbReference type="InterPro" id="IPR012675">
    <property type="entry name" value="Beta-grasp_dom_sf"/>
</dbReference>
<dbReference type="InterPro" id="IPR053833">
    <property type="entry name" value="SAMP2"/>
</dbReference>
<evidence type="ECO:0000313" key="1">
    <source>
        <dbReference type="EMBL" id="KSW11828.1"/>
    </source>
</evidence>
<proteinExistence type="predicted"/>
<gene>
    <name evidence="1" type="ORF">CF15_03235</name>
</gene>
<reference evidence="1 2" key="1">
    <citation type="submission" date="2015-11" db="EMBL/GenBank/DDBJ databases">
        <title>Genome sequence of Pyrodictium occultum PL-19, a marine hyperthermophilic archaeon isolated from Volcano, Italy.</title>
        <authorList>
            <person name="Utturkar S."/>
            <person name="Huber H."/>
            <person name="Leptihn S."/>
            <person name="Brown S."/>
            <person name="Stetter K.O."/>
            <person name="Podar M."/>
        </authorList>
    </citation>
    <scope>NUCLEOTIDE SEQUENCE [LARGE SCALE GENOMIC DNA]</scope>
    <source>
        <strain evidence="1 2">PL-19</strain>
    </source>
</reference>
<evidence type="ECO:0000313" key="2">
    <source>
        <dbReference type="Proteomes" id="UP000053352"/>
    </source>
</evidence>
<dbReference type="RefSeq" id="WP_058370506.1">
    <property type="nucleotide sequence ID" value="NZ_LNTB01000001.1"/>
</dbReference>
<sequence length="69" mass="7469">MGIKVSALILPERQAVEVELTAGTVRELVHRLGYSAEDVVVLRDGRPLLEEDRLEDGDNVTILRAASGG</sequence>
<dbReference type="SUPFAM" id="SSF54285">
    <property type="entry name" value="MoaD/ThiS"/>
    <property type="match status" value="1"/>
</dbReference>
<dbReference type="AlphaFoldDB" id="A0A0V8RUT5"/>
<evidence type="ECO:0008006" key="3">
    <source>
        <dbReference type="Google" id="ProtNLM"/>
    </source>
</evidence>
<dbReference type="STRING" id="2309.CF15_03235"/>
<protein>
    <recommendedName>
        <fullName evidence="3">Thiamine biosynthesis protein ThiS</fullName>
    </recommendedName>
</protein>
<dbReference type="Proteomes" id="UP000053352">
    <property type="component" value="Unassembled WGS sequence"/>
</dbReference>
<organism evidence="1 2">
    <name type="scientific">Pyrodictium occultum</name>
    <dbReference type="NCBI Taxonomy" id="2309"/>
    <lineage>
        <taxon>Archaea</taxon>
        <taxon>Thermoproteota</taxon>
        <taxon>Thermoprotei</taxon>
        <taxon>Desulfurococcales</taxon>
        <taxon>Pyrodictiaceae</taxon>
        <taxon>Pyrodictium</taxon>
    </lineage>
</organism>
<name>A0A0V8RUT5_PYROC</name>
<dbReference type="Pfam" id="PF21965">
    <property type="entry name" value="SAMP2"/>
    <property type="match status" value="1"/>
</dbReference>
<dbReference type="EMBL" id="LNTB01000001">
    <property type="protein sequence ID" value="KSW11828.1"/>
    <property type="molecule type" value="Genomic_DNA"/>
</dbReference>
<dbReference type="Gene3D" id="3.10.20.30">
    <property type="match status" value="1"/>
</dbReference>
<dbReference type="InterPro" id="IPR016155">
    <property type="entry name" value="Mopterin_synth/thiamin_S_b"/>
</dbReference>
<dbReference type="OrthoDB" id="39964at2157"/>
<comment type="caution">
    <text evidence="1">The sequence shown here is derived from an EMBL/GenBank/DDBJ whole genome shotgun (WGS) entry which is preliminary data.</text>
</comment>